<dbReference type="Gene3D" id="2.30.110.10">
    <property type="entry name" value="Electron Transport, Fmn-binding Protein, Chain A"/>
    <property type="match status" value="1"/>
</dbReference>
<gene>
    <name evidence="9" type="primary">hpaC</name>
    <name evidence="9" type="ORF">EXH44_07625</name>
</gene>
<evidence type="ECO:0000256" key="5">
    <source>
        <dbReference type="ARBA" id="ARBA00022797"/>
    </source>
</evidence>
<evidence type="ECO:0000313" key="10">
    <source>
        <dbReference type="Proteomes" id="UP000294444"/>
    </source>
</evidence>
<evidence type="ECO:0000256" key="6">
    <source>
        <dbReference type="ARBA" id="ARBA00023002"/>
    </source>
</evidence>
<keyword evidence="7" id="KW-0520">NAD</keyword>
<evidence type="ECO:0000256" key="1">
    <source>
        <dbReference type="ARBA" id="ARBA00005112"/>
    </source>
</evidence>
<dbReference type="SUPFAM" id="SSF50475">
    <property type="entry name" value="FMN-binding split barrel"/>
    <property type="match status" value="1"/>
</dbReference>
<dbReference type="GO" id="GO:0042602">
    <property type="term" value="F:riboflavin reductase (NADPH) activity"/>
    <property type="evidence" value="ECO:0007669"/>
    <property type="project" value="TreeGrafter"/>
</dbReference>
<feature type="domain" description="Flavin reductase like" evidence="8">
    <location>
        <begin position="13"/>
        <end position="159"/>
    </location>
</feature>
<keyword evidence="6 9" id="KW-0560">Oxidoreductase</keyword>
<dbReference type="InterPro" id="IPR011982">
    <property type="entry name" value="HPA_mOase_red"/>
</dbReference>
<name>A0A4P7CGH6_9PAST</name>
<evidence type="ECO:0000256" key="4">
    <source>
        <dbReference type="ARBA" id="ARBA00022630"/>
    </source>
</evidence>
<dbReference type="PANTHER" id="PTHR30466:SF1">
    <property type="entry name" value="FMN REDUCTASE (NADH) RUTF"/>
    <property type="match status" value="1"/>
</dbReference>
<dbReference type="GO" id="GO:0042537">
    <property type="term" value="P:benzene-containing compound metabolic process"/>
    <property type="evidence" value="ECO:0007669"/>
    <property type="project" value="InterPro"/>
</dbReference>
<dbReference type="GO" id="GO:0016651">
    <property type="term" value="F:oxidoreductase activity, acting on NAD(P)H"/>
    <property type="evidence" value="ECO:0007669"/>
    <property type="project" value="InterPro"/>
</dbReference>
<protein>
    <recommendedName>
        <fullName evidence="3">4-hydroxyphenylacetate 3-monooxygenase reductase component</fullName>
    </recommendedName>
</protein>
<dbReference type="GO" id="GO:0006208">
    <property type="term" value="P:pyrimidine nucleobase catabolic process"/>
    <property type="evidence" value="ECO:0007669"/>
    <property type="project" value="TreeGrafter"/>
</dbReference>
<dbReference type="RefSeq" id="WP_162856942.1">
    <property type="nucleotide sequence ID" value="NZ_CP038145.1"/>
</dbReference>
<dbReference type="Proteomes" id="UP000294444">
    <property type="component" value="Chromosome"/>
</dbReference>
<organism evidence="9 10">
    <name type="scientific">Actinobacillus indolicus</name>
    <dbReference type="NCBI Taxonomy" id="51049"/>
    <lineage>
        <taxon>Bacteria</taxon>
        <taxon>Pseudomonadati</taxon>
        <taxon>Pseudomonadota</taxon>
        <taxon>Gammaproteobacteria</taxon>
        <taxon>Pasteurellales</taxon>
        <taxon>Pasteurellaceae</taxon>
        <taxon>Actinobacillus</taxon>
    </lineage>
</organism>
<sequence>MNTLSVQQFRNAMAHLPSAVSIVTSNGTAGKVGMTISSVTSVTDSPATLLFCINQNSDLHDIIKQNGKVCVNVLNHQQETLAKHFAAMLESTMEERFSWDIWKVGKSGQFALKEAITALHGKIIDTHSVGTHTIFIVQLDEIDTQPQTGLIYFARQFKSLEI</sequence>
<dbReference type="UniPathway" id="UPA00208">
    <property type="reaction ID" value="UER00416"/>
</dbReference>
<evidence type="ECO:0000313" key="9">
    <source>
        <dbReference type="EMBL" id="QBQ64098.1"/>
    </source>
</evidence>
<dbReference type="Pfam" id="PF01613">
    <property type="entry name" value="Flavin_Reduct"/>
    <property type="match status" value="1"/>
</dbReference>
<keyword evidence="4" id="KW-0285">Flavoprotein</keyword>
<evidence type="ECO:0000256" key="3">
    <source>
        <dbReference type="ARBA" id="ARBA00015398"/>
    </source>
</evidence>
<dbReference type="GO" id="GO:0010181">
    <property type="term" value="F:FMN binding"/>
    <property type="evidence" value="ECO:0007669"/>
    <property type="project" value="InterPro"/>
</dbReference>
<dbReference type="SMART" id="SM00903">
    <property type="entry name" value="Flavin_Reduct"/>
    <property type="match status" value="1"/>
</dbReference>
<dbReference type="InterPro" id="IPR012349">
    <property type="entry name" value="Split_barrel_FMN-bd"/>
</dbReference>
<keyword evidence="9" id="KW-0503">Monooxygenase</keyword>
<dbReference type="GO" id="GO:0004497">
    <property type="term" value="F:monooxygenase activity"/>
    <property type="evidence" value="ECO:0007669"/>
    <property type="project" value="UniProtKB-KW"/>
</dbReference>
<dbReference type="NCBIfam" id="TIGR02296">
    <property type="entry name" value="HpaC"/>
    <property type="match status" value="1"/>
</dbReference>
<dbReference type="InterPro" id="IPR050268">
    <property type="entry name" value="NADH-dep_flavin_reductase"/>
</dbReference>
<dbReference type="EMBL" id="CP038145">
    <property type="protein sequence ID" value="QBQ64098.1"/>
    <property type="molecule type" value="Genomic_DNA"/>
</dbReference>
<evidence type="ECO:0000256" key="7">
    <source>
        <dbReference type="ARBA" id="ARBA00023027"/>
    </source>
</evidence>
<evidence type="ECO:0000256" key="2">
    <source>
        <dbReference type="ARBA" id="ARBA00006032"/>
    </source>
</evidence>
<reference evidence="9 10" key="1">
    <citation type="submission" date="2019-03" db="EMBL/GenBank/DDBJ databases">
        <authorList>
            <person name="Che Y."/>
            <person name="Zhou L."/>
        </authorList>
    </citation>
    <scope>NUCLEOTIDE SEQUENCE [LARGE SCALE GENOMIC DNA]</scope>
    <source>
        <strain evidence="9 10">AIFJ1607</strain>
    </source>
</reference>
<evidence type="ECO:0000259" key="8">
    <source>
        <dbReference type="SMART" id="SM00903"/>
    </source>
</evidence>
<keyword evidence="5" id="KW-0058">Aromatic hydrocarbons catabolism</keyword>
<dbReference type="KEGG" id="aio:EXH44_07625"/>
<proteinExistence type="inferred from homology"/>
<comment type="similarity">
    <text evidence="2">Belongs to the non-flavoprotein flavin reductase family. HpaC subfamily.</text>
</comment>
<dbReference type="PANTHER" id="PTHR30466">
    <property type="entry name" value="FLAVIN REDUCTASE"/>
    <property type="match status" value="1"/>
</dbReference>
<dbReference type="AlphaFoldDB" id="A0A4P7CGH6"/>
<dbReference type="GO" id="GO:0051287">
    <property type="term" value="F:NAD binding"/>
    <property type="evidence" value="ECO:0007669"/>
    <property type="project" value="InterPro"/>
</dbReference>
<dbReference type="InterPro" id="IPR002563">
    <property type="entry name" value="Flavin_Rdtase-like_dom"/>
</dbReference>
<keyword evidence="10" id="KW-1185">Reference proteome</keyword>
<accession>A0A4P7CGH6</accession>
<comment type="pathway">
    <text evidence="1">Aromatic compound metabolism; 4-hydroxyphenylacetate degradation; pyruvate and succinate semialdehyde from 4-hydroxyphenylacetate: step 1/7.</text>
</comment>